<keyword evidence="1 4" id="KW-0808">Transferase</keyword>
<dbReference type="PANTHER" id="PTHR43877">
    <property type="entry name" value="AMINOALKYLPHOSPHONATE N-ACETYLTRANSFERASE-RELATED-RELATED"/>
    <property type="match status" value="1"/>
</dbReference>
<name>A0A163Q4S9_9CELL</name>
<dbReference type="InterPro" id="IPR050832">
    <property type="entry name" value="Bact_Acetyltransf"/>
</dbReference>
<keyword evidence="7" id="KW-1185">Reference proteome</keyword>
<evidence type="ECO:0000256" key="2">
    <source>
        <dbReference type="ARBA" id="ARBA00023315"/>
    </source>
</evidence>
<dbReference type="InterPro" id="IPR016181">
    <property type="entry name" value="Acyl_CoA_acyltransferase"/>
</dbReference>
<evidence type="ECO:0000313" key="7">
    <source>
        <dbReference type="Proteomes" id="UP000093412"/>
    </source>
</evidence>
<keyword evidence="2" id="KW-0012">Acyltransferase</keyword>
<accession>A0A163Q4S9</accession>
<dbReference type="SUPFAM" id="SSF55729">
    <property type="entry name" value="Acyl-CoA N-acyltransferases (Nat)"/>
    <property type="match status" value="1"/>
</dbReference>
<evidence type="ECO:0000313" key="6">
    <source>
        <dbReference type="Proteomes" id="UP000076447"/>
    </source>
</evidence>
<dbReference type="PROSITE" id="PS51186">
    <property type="entry name" value="GNAT"/>
    <property type="match status" value="1"/>
</dbReference>
<dbReference type="STRING" id="43678.OJAG_36300"/>
<dbReference type="Proteomes" id="UP000093412">
    <property type="component" value="Unassembled WGS sequence"/>
</dbReference>
<proteinExistence type="predicted"/>
<evidence type="ECO:0000313" key="5">
    <source>
        <dbReference type="EMBL" id="OCI33169.1"/>
    </source>
</evidence>
<feature type="domain" description="N-acetyltransferase" evidence="3">
    <location>
        <begin position="22"/>
        <end position="165"/>
    </location>
</feature>
<dbReference type="Proteomes" id="UP000076447">
    <property type="component" value="Unassembled WGS sequence"/>
</dbReference>
<reference evidence="5 7" key="2">
    <citation type="submission" date="2016-06" db="EMBL/GenBank/DDBJ databases">
        <title>Genome sequence of Oerskovia enterophila DSM 43852.</title>
        <authorList>
            <person name="Poehlein A."/>
            <person name="Jag V."/>
            <person name="Bengelsdorf F.R."/>
            <person name="Daniel R."/>
            <person name="Duerre P."/>
        </authorList>
    </citation>
    <scope>NUCLEOTIDE SEQUENCE [LARGE SCALE GENOMIC DNA]</scope>
    <source>
        <strain evidence="5 7">DSM 43852</strain>
    </source>
</reference>
<comment type="caution">
    <text evidence="4">The sequence shown here is derived from an EMBL/GenBank/DDBJ whole genome shotgun (WGS) entry which is preliminary data.</text>
</comment>
<dbReference type="PANTHER" id="PTHR43877:SF2">
    <property type="entry name" value="AMINOALKYLPHOSPHONATE N-ACETYLTRANSFERASE-RELATED"/>
    <property type="match status" value="1"/>
</dbReference>
<dbReference type="Pfam" id="PF00583">
    <property type="entry name" value="Acetyltransf_1"/>
    <property type="match status" value="1"/>
</dbReference>
<dbReference type="InterPro" id="IPR000182">
    <property type="entry name" value="GNAT_dom"/>
</dbReference>
<evidence type="ECO:0000313" key="4">
    <source>
        <dbReference type="EMBL" id="KZM33791.1"/>
    </source>
</evidence>
<evidence type="ECO:0000256" key="1">
    <source>
        <dbReference type="ARBA" id="ARBA00022679"/>
    </source>
</evidence>
<protein>
    <submittedName>
        <fullName evidence="4 5">Acetyltransferase</fullName>
    </submittedName>
</protein>
<evidence type="ECO:0000259" key="3">
    <source>
        <dbReference type="PROSITE" id="PS51186"/>
    </source>
</evidence>
<dbReference type="EMBL" id="MAQA01000001">
    <property type="protein sequence ID" value="OCI33169.1"/>
    <property type="molecule type" value="Genomic_DNA"/>
</dbReference>
<dbReference type="PATRIC" id="fig|43678.3.peg.3795"/>
<dbReference type="EMBL" id="LRIE01000084">
    <property type="protein sequence ID" value="KZM33791.1"/>
    <property type="molecule type" value="Genomic_DNA"/>
</dbReference>
<reference evidence="4 6" key="1">
    <citation type="submission" date="2016-01" db="EMBL/GenBank/DDBJ databases">
        <title>Genome sequence of Oerskovia enterophila VJag, an agar and cellulose degrading bacterium.</title>
        <authorList>
            <person name="Poehlein A."/>
            <person name="Jag V."/>
            <person name="Bengelsdorf F."/>
            <person name="Duerre P."/>
            <person name="Daniel R."/>
        </authorList>
    </citation>
    <scope>NUCLEOTIDE SEQUENCE [LARGE SCALE GENOMIC DNA]</scope>
    <source>
        <strain evidence="4 6">VJag</strain>
    </source>
</reference>
<dbReference type="AlphaFoldDB" id="A0A163Q4S9"/>
<dbReference type="RefSeq" id="WP_231907867.1">
    <property type="nucleotide sequence ID" value="NZ_LRIE01000084.1"/>
</dbReference>
<dbReference type="GO" id="GO:0016747">
    <property type="term" value="F:acyltransferase activity, transferring groups other than amino-acyl groups"/>
    <property type="evidence" value="ECO:0007669"/>
    <property type="project" value="InterPro"/>
</dbReference>
<organism evidence="4 6">
    <name type="scientific">Oerskovia enterophila</name>
    <dbReference type="NCBI Taxonomy" id="43678"/>
    <lineage>
        <taxon>Bacteria</taxon>
        <taxon>Bacillati</taxon>
        <taxon>Actinomycetota</taxon>
        <taxon>Actinomycetes</taxon>
        <taxon>Micrococcales</taxon>
        <taxon>Cellulomonadaceae</taxon>
        <taxon>Oerskovia</taxon>
    </lineage>
</organism>
<gene>
    <name evidence="5" type="ORF">OERS_00900</name>
    <name evidence="4" type="ORF">OJAG_36300</name>
</gene>
<dbReference type="CDD" id="cd04301">
    <property type="entry name" value="NAT_SF"/>
    <property type="match status" value="1"/>
</dbReference>
<dbReference type="Gene3D" id="3.40.630.30">
    <property type="match status" value="1"/>
</dbReference>
<sequence>MNITSADAPRPISAVLAPSAKPAIRRAAVADLEALWPLARDFATSFRPVRETFEETFRALLTTPEALLLVADRESEAVGYLVAHRHLTFLANGLVVWVEEVMVDAAARGQGVGRQLMTAAESWAEDSGAAYVSLASRRSGAFYDALGYEDSATFYKRPVTGRAAR</sequence>